<keyword evidence="3" id="KW-1185">Reference proteome</keyword>
<feature type="compositionally biased region" description="Polar residues" evidence="1">
    <location>
        <begin position="17"/>
        <end position="26"/>
    </location>
</feature>
<feature type="compositionally biased region" description="Polar residues" evidence="1">
    <location>
        <begin position="38"/>
        <end position="59"/>
    </location>
</feature>
<proteinExistence type="predicted"/>
<name>A0ABR2CUT5_9ROSI</name>
<dbReference type="EMBL" id="JBBPBM010000043">
    <property type="protein sequence ID" value="KAK8523533.1"/>
    <property type="molecule type" value="Genomic_DNA"/>
</dbReference>
<dbReference type="Proteomes" id="UP001472677">
    <property type="component" value="Unassembled WGS sequence"/>
</dbReference>
<evidence type="ECO:0000313" key="2">
    <source>
        <dbReference type="EMBL" id="KAK8523533.1"/>
    </source>
</evidence>
<feature type="region of interest" description="Disordered" evidence="1">
    <location>
        <begin position="14"/>
        <end position="84"/>
    </location>
</feature>
<feature type="compositionally biased region" description="Basic and acidic residues" evidence="1">
    <location>
        <begin position="65"/>
        <end position="77"/>
    </location>
</feature>
<sequence>MVLQQSAHVPLVDDTFPVTSPVQNSYPFPEDAQHNDQGRSNSNSTLHDQHAFSSDNRSQAVGDIQHTENEFQTHEPEPDLEDVSVQPVIEPPVYSKSSFLWDIDQMKRFLQQLSQLSLFKNLVNRLVLIVSYKTVAD</sequence>
<protein>
    <submittedName>
        <fullName evidence="2">Uncharacterized protein</fullName>
    </submittedName>
</protein>
<comment type="caution">
    <text evidence="2">The sequence shown here is derived from an EMBL/GenBank/DDBJ whole genome shotgun (WGS) entry which is preliminary data.</text>
</comment>
<evidence type="ECO:0000256" key="1">
    <source>
        <dbReference type="SAM" id="MobiDB-lite"/>
    </source>
</evidence>
<organism evidence="2 3">
    <name type="scientific">Hibiscus sabdariffa</name>
    <name type="common">roselle</name>
    <dbReference type="NCBI Taxonomy" id="183260"/>
    <lineage>
        <taxon>Eukaryota</taxon>
        <taxon>Viridiplantae</taxon>
        <taxon>Streptophyta</taxon>
        <taxon>Embryophyta</taxon>
        <taxon>Tracheophyta</taxon>
        <taxon>Spermatophyta</taxon>
        <taxon>Magnoliopsida</taxon>
        <taxon>eudicotyledons</taxon>
        <taxon>Gunneridae</taxon>
        <taxon>Pentapetalae</taxon>
        <taxon>rosids</taxon>
        <taxon>malvids</taxon>
        <taxon>Malvales</taxon>
        <taxon>Malvaceae</taxon>
        <taxon>Malvoideae</taxon>
        <taxon>Hibiscus</taxon>
    </lineage>
</organism>
<gene>
    <name evidence="2" type="ORF">V6N12_048051</name>
</gene>
<reference evidence="2 3" key="1">
    <citation type="journal article" date="2024" name="G3 (Bethesda)">
        <title>Genome assembly of Hibiscus sabdariffa L. provides insights into metabolisms of medicinal natural products.</title>
        <authorList>
            <person name="Kim T."/>
        </authorList>
    </citation>
    <scope>NUCLEOTIDE SEQUENCE [LARGE SCALE GENOMIC DNA]</scope>
    <source>
        <strain evidence="2">TK-2024</strain>
        <tissue evidence="2">Old leaves</tissue>
    </source>
</reference>
<evidence type="ECO:0000313" key="3">
    <source>
        <dbReference type="Proteomes" id="UP001472677"/>
    </source>
</evidence>
<accession>A0ABR2CUT5</accession>